<keyword evidence="9" id="KW-1185">Reference proteome</keyword>
<dbReference type="AlphaFoldDB" id="A0A1K1ZMF2"/>
<evidence type="ECO:0000313" key="9">
    <source>
        <dbReference type="Proteomes" id="UP000182350"/>
    </source>
</evidence>
<protein>
    <submittedName>
        <fullName evidence="8">Anaerobic ribonucleoside-triphosphate reductase activating protein</fullName>
    </submittedName>
</protein>
<evidence type="ECO:0000256" key="6">
    <source>
        <dbReference type="ARBA" id="ARBA00023014"/>
    </source>
</evidence>
<dbReference type="Gene3D" id="3.20.20.70">
    <property type="entry name" value="Aldolase class I"/>
    <property type="match status" value="1"/>
</dbReference>
<evidence type="ECO:0000256" key="4">
    <source>
        <dbReference type="ARBA" id="ARBA00022723"/>
    </source>
</evidence>
<organism evidence="8 9">
    <name type="scientific">Marinospirillum alkaliphilum DSM 21637</name>
    <dbReference type="NCBI Taxonomy" id="1122209"/>
    <lineage>
        <taxon>Bacteria</taxon>
        <taxon>Pseudomonadati</taxon>
        <taxon>Pseudomonadota</taxon>
        <taxon>Gammaproteobacteria</taxon>
        <taxon>Oceanospirillales</taxon>
        <taxon>Oceanospirillaceae</taxon>
        <taxon>Marinospirillum</taxon>
    </lineage>
</organism>
<dbReference type="Proteomes" id="UP000182350">
    <property type="component" value="Unassembled WGS sequence"/>
</dbReference>
<dbReference type="GO" id="GO:0003824">
    <property type="term" value="F:catalytic activity"/>
    <property type="evidence" value="ECO:0007669"/>
    <property type="project" value="InterPro"/>
</dbReference>
<evidence type="ECO:0000256" key="2">
    <source>
        <dbReference type="ARBA" id="ARBA00022485"/>
    </source>
</evidence>
<dbReference type="PANTHER" id="PTHR30352:SF13">
    <property type="entry name" value="GLYCYL-RADICAL ENZYME ACTIVATING ENZYME YJJW-RELATED"/>
    <property type="match status" value="1"/>
</dbReference>
<dbReference type="SFLD" id="SFLDG01094">
    <property type="entry name" value="Uncharacterised_Radical_SAM_Su"/>
    <property type="match status" value="1"/>
</dbReference>
<evidence type="ECO:0000259" key="7">
    <source>
        <dbReference type="PROSITE" id="PS51918"/>
    </source>
</evidence>
<evidence type="ECO:0000256" key="3">
    <source>
        <dbReference type="ARBA" id="ARBA00022691"/>
    </source>
</evidence>
<dbReference type="Pfam" id="PF04055">
    <property type="entry name" value="Radical_SAM"/>
    <property type="match status" value="1"/>
</dbReference>
<dbReference type="OrthoDB" id="9782387at2"/>
<evidence type="ECO:0000256" key="1">
    <source>
        <dbReference type="ARBA" id="ARBA00001966"/>
    </source>
</evidence>
<dbReference type="InterPro" id="IPR013785">
    <property type="entry name" value="Aldolase_TIM"/>
</dbReference>
<keyword evidence="6" id="KW-0411">Iron-sulfur</keyword>
<sequence length="237" mass="26255">MSAVSDSLVVAGLTPMTTLDYPDHLACVVFTQGCPLRCGYCHNPQMLPRAPQADAPDWPQVRHFLEKRCGLLQAVVFSGGEPTTQAALLPAVDEVQAMGFKVALHTSGINPSRLEKLLPQLSWVGLDIKATPADYTRICGREGVADKASDSLQLLLESEVELEVRTTLHPLDFNETNLQQLLQWLQQQGVKRLVLQLARGSQCLNNQYARLPQPFTATQLEPLLQTFRPAFESLQLR</sequence>
<gene>
    <name evidence="8" type="ORF">SAMN02745752_02742</name>
</gene>
<keyword evidence="3" id="KW-0949">S-adenosyl-L-methionine</keyword>
<dbReference type="InterPro" id="IPR012840">
    <property type="entry name" value="NrdG2"/>
</dbReference>
<dbReference type="InterPro" id="IPR034457">
    <property type="entry name" value="Organic_radical-activating"/>
</dbReference>
<dbReference type="CDD" id="cd01335">
    <property type="entry name" value="Radical_SAM"/>
    <property type="match status" value="1"/>
</dbReference>
<dbReference type="RefSeq" id="WP_072327063.1">
    <property type="nucleotide sequence ID" value="NZ_FPJW01000012.1"/>
</dbReference>
<evidence type="ECO:0000256" key="5">
    <source>
        <dbReference type="ARBA" id="ARBA00023004"/>
    </source>
</evidence>
<accession>A0A1K1ZMF2</accession>
<proteinExistence type="predicted"/>
<dbReference type="SFLD" id="SFLDS00029">
    <property type="entry name" value="Radical_SAM"/>
    <property type="match status" value="1"/>
</dbReference>
<dbReference type="PANTHER" id="PTHR30352">
    <property type="entry name" value="PYRUVATE FORMATE-LYASE-ACTIVATING ENZYME"/>
    <property type="match status" value="1"/>
</dbReference>
<dbReference type="InterPro" id="IPR058240">
    <property type="entry name" value="rSAM_sf"/>
</dbReference>
<dbReference type="STRING" id="1122209.SAMN02745752_02742"/>
<evidence type="ECO:0000313" key="8">
    <source>
        <dbReference type="EMBL" id="SFX74923.1"/>
    </source>
</evidence>
<name>A0A1K1ZMF2_9GAMM</name>
<dbReference type="NCBIfam" id="TIGR02495">
    <property type="entry name" value="NrdG2"/>
    <property type="match status" value="1"/>
</dbReference>
<feature type="domain" description="Radical SAM core" evidence="7">
    <location>
        <begin position="20"/>
        <end position="237"/>
    </location>
</feature>
<dbReference type="EMBL" id="FPJW01000012">
    <property type="protein sequence ID" value="SFX74923.1"/>
    <property type="molecule type" value="Genomic_DNA"/>
</dbReference>
<comment type="cofactor">
    <cofactor evidence="1">
        <name>[4Fe-4S] cluster</name>
        <dbReference type="ChEBI" id="CHEBI:49883"/>
    </cofactor>
</comment>
<dbReference type="InterPro" id="IPR007197">
    <property type="entry name" value="rSAM"/>
</dbReference>
<dbReference type="SUPFAM" id="SSF102114">
    <property type="entry name" value="Radical SAM enzymes"/>
    <property type="match status" value="1"/>
</dbReference>
<keyword evidence="5" id="KW-0408">Iron</keyword>
<reference evidence="8 9" key="1">
    <citation type="submission" date="2016-11" db="EMBL/GenBank/DDBJ databases">
        <authorList>
            <person name="Jaros S."/>
            <person name="Januszkiewicz K."/>
            <person name="Wedrychowicz H."/>
        </authorList>
    </citation>
    <scope>NUCLEOTIDE SEQUENCE [LARGE SCALE GENOMIC DNA]</scope>
    <source>
        <strain evidence="8 9">DSM 21637</strain>
    </source>
</reference>
<dbReference type="SFLD" id="SFLDG01067">
    <property type="entry name" value="SPASM/twitch_domain_containing"/>
    <property type="match status" value="1"/>
</dbReference>
<keyword evidence="2" id="KW-0004">4Fe-4S</keyword>
<keyword evidence="4" id="KW-0479">Metal-binding</keyword>
<dbReference type="GO" id="GO:0051539">
    <property type="term" value="F:4 iron, 4 sulfur cluster binding"/>
    <property type="evidence" value="ECO:0007669"/>
    <property type="project" value="UniProtKB-KW"/>
</dbReference>
<dbReference type="GO" id="GO:0046872">
    <property type="term" value="F:metal ion binding"/>
    <property type="evidence" value="ECO:0007669"/>
    <property type="project" value="UniProtKB-KW"/>
</dbReference>
<dbReference type="PROSITE" id="PS51918">
    <property type="entry name" value="RADICAL_SAM"/>
    <property type="match status" value="1"/>
</dbReference>